<organism evidence="3 4">
    <name type="scientific">Coxiella burnetii (strain Dugway 5J108-111)</name>
    <dbReference type="NCBI Taxonomy" id="434922"/>
    <lineage>
        <taxon>Bacteria</taxon>
        <taxon>Pseudomonadati</taxon>
        <taxon>Pseudomonadota</taxon>
        <taxon>Gammaproteobacteria</taxon>
        <taxon>Legionellales</taxon>
        <taxon>Coxiellaceae</taxon>
        <taxon>Coxiella</taxon>
    </lineage>
</organism>
<dbReference type="InterPro" id="IPR002123">
    <property type="entry name" value="Plipid/glycerol_acylTrfase"/>
</dbReference>
<dbReference type="NCBIfam" id="NF010621">
    <property type="entry name" value="PRK14014.1"/>
    <property type="match status" value="1"/>
</dbReference>
<dbReference type="RefSeq" id="WP_005769881.1">
    <property type="nucleotide sequence ID" value="NC_009727.1"/>
</dbReference>
<evidence type="ECO:0000313" key="3">
    <source>
        <dbReference type="EMBL" id="ABS78001.1"/>
    </source>
</evidence>
<feature type="transmembrane region" description="Helical" evidence="1">
    <location>
        <begin position="7"/>
        <end position="34"/>
    </location>
</feature>
<dbReference type="HOGENOM" id="CLU_054727_0_0_6"/>
<dbReference type="Proteomes" id="UP000008555">
    <property type="component" value="Chromosome"/>
</dbReference>
<reference evidence="3 4" key="1">
    <citation type="journal article" date="2009" name="Infect. Immun.">
        <title>Comparative genomics reveal extensive transposon-mediated genomic plasticity and diversity among potential effector proteins within the genus Coxiella.</title>
        <authorList>
            <person name="Beare P.A."/>
            <person name="Unsworth N."/>
            <person name="Andoh M."/>
            <person name="Voth D.E."/>
            <person name="Omsland A."/>
            <person name="Gilk S.D."/>
            <person name="Williams K.P."/>
            <person name="Sobral B.W."/>
            <person name="Kupko J.J.III."/>
            <person name="Porcella S.F."/>
            <person name="Samuel J.E."/>
            <person name="Heinzen R.A."/>
        </authorList>
    </citation>
    <scope>NUCLEOTIDE SEQUENCE [LARGE SCALE GENOMIC DNA]</scope>
    <source>
        <strain evidence="3 4">Dugway 5J108-111</strain>
    </source>
</reference>
<name>A9KDC3_COXBN</name>
<dbReference type="EMBL" id="CP000733">
    <property type="protein sequence ID" value="ABS78001.1"/>
    <property type="molecule type" value="Genomic_DNA"/>
</dbReference>
<dbReference type="SUPFAM" id="SSF69593">
    <property type="entry name" value="Glycerol-3-phosphate (1)-acyltransferase"/>
    <property type="match status" value="1"/>
</dbReference>
<proteinExistence type="predicted"/>
<dbReference type="GO" id="GO:0005886">
    <property type="term" value="C:plasma membrane"/>
    <property type="evidence" value="ECO:0007669"/>
    <property type="project" value="TreeGrafter"/>
</dbReference>
<keyword evidence="3" id="KW-0012">Acyltransferase</keyword>
<gene>
    <name evidence="3" type="ordered locus">CBUD_2169</name>
</gene>
<sequence>MRRVFKFLFVTLVAFLYVILSVITALFAIIFGGLAKLMPIKSWHRAVMKMALQVPVIWASISNQFLKLPSNHEWKIEGKGPLDTNHWYMLISNHRSWLDILVLGYVFNRKAPVIKFFMKKELLWGLPILGLSCWLLDYPFVQRHSRKEIRKRPHLKYRDIHTTQKACEKFKEFPTTVVNFMEGTRFTPEKHQRQHSPYLHLLKPKAGGTAIVIKELQEKLSGILNVTLHYSRPLSFWNYFQGEPFKITVHYELLPLTPDLIGDYYKDREFRRHFQRWLNGVWEQKDLLLDELSRSNDQKT</sequence>
<feature type="domain" description="Phospholipid/glycerol acyltransferase" evidence="2">
    <location>
        <begin position="88"/>
        <end position="231"/>
    </location>
</feature>
<dbReference type="PANTHER" id="PTHR10983">
    <property type="entry name" value="1-ACYLGLYCEROL-3-PHOSPHATE ACYLTRANSFERASE-RELATED"/>
    <property type="match status" value="1"/>
</dbReference>
<keyword evidence="1" id="KW-1133">Transmembrane helix</keyword>
<evidence type="ECO:0000259" key="2">
    <source>
        <dbReference type="SMART" id="SM00563"/>
    </source>
</evidence>
<dbReference type="SMART" id="SM00563">
    <property type="entry name" value="PlsC"/>
    <property type="match status" value="1"/>
</dbReference>
<dbReference type="KEGG" id="cbd:CBUD_2169"/>
<dbReference type="Pfam" id="PF01553">
    <property type="entry name" value="Acyltransferase"/>
    <property type="match status" value="1"/>
</dbReference>
<keyword evidence="3" id="KW-0808">Transferase</keyword>
<accession>A9KDC3</accession>
<keyword evidence="1" id="KW-0472">Membrane</keyword>
<dbReference type="CDD" id="cd07990">
    <property type="entry name" value="LPLAT_LCLAT1-like"/>
    <property type="match status" value="1"/>
</dbReference>
<dbReference type="AlphaFoldDB" id="A9KDC3"/>
<evidence type="ECO:0000256" key="1">
    <source>
        <dbReference type="SAM" id="Phobius"/>
    </source>
</evidence>
<dbReference type="PANTHER" id="PTHR10983:SF15">
    <property type="entry name" value="ACYLTRANSFERASE YIHG-RELATED"/>
    <property type="match status" value="1"/>
</dbReference>
<dbReference type="GO" id="GO:0016746">
    <property type="term" value="F:acyltransferase activity"/>
    <property type="evidence" value="ECO:0007669"/>
    <property type="project" value="UniProtKB-KW"/>
</dbReference>
<keyword evidence="1" id="KW-0812">Transmembrane</keyword>
<protein>
    <submittedName>
        <fullName evidence="3">Acyltransferase family protein</fullName>
    </submittedName>
</protein>
<evidence type="ECO:0000313" key="4">
    <source>
        <dbReference type="Proteomes" id="UP000008555"/>
    </source>
</evidence>